<protein>
    <submittedName>
        <fullName evidence="4">Class I SAM-dependent methyltransferase</fullName>
    </submittedName>
</protein>
<dbReference type="PANTHER" id="PTHR43861:SF1">
    <property type="entry name" value="TRANS-ACONITATE 2-METHYLTRANSFERASE"/>
    <property type="match status" value="1"/>
</dbReference>
<evidence type="ECO:0000313" key="5">
    <source>
        <dbReference type="Proteomes" id="UP000708298"/>
    </source>
</evidence>
<dbReference type="GO" id="GO:0008168">
    <property type="term" value="F:methyltransferase activity"/>
    <property type="evidence" value="ECO:0007669"/>
    <property type="project" value="UniProtKB-KW"/>
</dbReference>
<dbReference type="PANTHER" id="PTHR43861">
    <property type="entry name" value="TRANS-ACONITATE 2-METHYLTRANSFERASE-RELATED"/>
    <property type="match status" value="1"/>
</dbReference>
<dbReference type="Pfam" id="PF13649">
    <property type="entry name" value="Methyltransf_25"/>
    <property type="match status" value="1"/>
</dbReference>
<organism evidence="4 5">
    <name type="scientific">Acidisoma silvae</name>
    <dbReference type="NCBI Taxonomy" id="2802396"/>
    <lineage>
        <taxon>Bacteria</taxon>
        <taxon>Pseudomonadati</taxon>
        <taxon>Pseudomonadota</taxon>
        <taxon>Alphaproteobacteria</taxon>
        <taxon>Acetobacterales</taxon>
        <taxon>Acidocellaceae</taxon>
        <taxon>Acidisoma</taxon>
    </lineage>
</organism>
<dbReference type="SUPFAM" id="SSF53335">
    <property type="entry name" value="S-adenosyl-L-methionine-dependent methyltransferases"/>
    <property type="match status" value="1"/>
</dbReference>
<sequence>MPADIAAAFHWLLGRAATADEAQAWAAVPEAVLRERLMATQAFATALPSSAIRMRDERQAVEWDVSLDIVAGLLAQVQAHWTRLGETMPHWSVAAEPAFLPDQIDGNRAAFLASGVQDVAHLVAILARHGWQPGAFPRVMDFGCGVGRMTAPMADVFGAVAACDVSPSHLALARVACGSRVQFSLVNALDFGMAAPFDLWFSTRTLQHNPPPVAALILRRAFSLLAPGGVAVFQLPTALVGYSYDSAAALSGSKPEEVFPIHVLPQAAVFALAAEAGCSLVEVLEDSIVWPPTLCRSNSFVIRKPRS</sequence>
<feature type="domain" description="Methyltransferase" evidence="3">
    <location>
        <begin position="139"/>
        <end position="229"/>
    </location>
</feature>
<dbReference type="InterPro" id="IPR029063">
    <property type="entry name" value="SAM-dependent_MTases_sf"/>
</dbReference>
<dbReference type="AlphaFoldDB" id="A0A964E0K8"/>
<keyword evidence="5" id="KW-1185">Reference proteome</keyword>
<gene>
    <name evidence="4" type="ORF">ASILVAE211_20665</name>
</gene>
<reference evidence="4" key="1">
    <citation type="journal article" date="2021" name="Microorganisms">
        <title>Acidisoma silvae sp. nov. and Acidisomacellulosilytica sp. nov., Two Acidophilic Bacteria Isolated from Decaying Wood, Hydrolyzing Cellulose and Producing Poly-3-hydroxybutyrate.</title>
        <authorList>
            <person name="Mieszkin S."/>
            <person name="Pouder E."/>
            <person name="Uroz S."/>
            <person name="Simon-Colin C."/>
            <person name="Alain K."/>
        </authorList>
    </citation>
    <scope>NUCLEOTIDE SEQUENCE</scope>
    <source>
        <strain evidence="4">HW T2.11</strain>
    </source>
</reference>
<accession>A0A964E0K8</accession>
<evidence type="ECO:0000259" key="3">
    <source>
        <dbReference type="Pfam" id="PF13649"/>
    </source>
</evidence>
<keyword evidence="1 4" id="KW-0489">Methyltransferase</keyword>
<dbReference type="Gene3D" id="3.40.50.150">
    <property type="entry name" value="Vaccinia Virus protein VP39"/>
    <property type="match status" value="1"/>
</dbReference>
<dbReference type="GO" id="GO:0032259">
    <property type="term" value="P:methylation"/>
    <property type="evidence" value="ECO:0007669"/>
    <property type="project" value="UniProtKB-KW"/>
</dbReference>
<dbReference type="EMBL" id="JAESVB010000015">
    <property type="protein sequence ID" value="MCB8877620.1"/>
    <property type="molecule type" value="Genomic_DNA"/>
</dbReference>
<dbReference type="InterPro" id="IPR041698">
    <property type="entry name" value="Methyltransf_25"/>
</dbReference>
<evidence type="ECO:0000313" key="4">
    <source>
        <dbReference type="EMBL" id="MCB8877620.1"/>
    </source>
</evidence>
<dbReference type="CDD" id="cd02440">
    <property type="entry name" value="AdoMet_MTases"/>
    <property type="match status" value="1"/>
</dbReference>
<reference evidence="4" key="2">
    <citation type="submission" date="2021-01" db="EMBL/GenBank/DDBJ databases">
        <authorList>
            <person name="Mieszkin S."/>
            <person name="Pouder E."/>
            <person name="Alain K."/>
        </authorList>
    </citation>
    <scope>NUCLEOTIDE SEQUENCE</scope>
    <source>
        <strain evidence="4">HW T2.11</strain>
    </source>
</reference>
<name>A0A964E0K8_9PROT</name>
<keyword evidence="2" id="KW-0808">Transferase</keyword>
<evidence type="ECO:0000256" key="1">
    <source>
        <dbReference type="ARBA" id="ARBA00022603"/>
    </source>
</evidence>
<comment type="caution">
    <text evidence="4">The sequence shown here is derived from an EMBL/GenBank/DDBJ whole genome shotgun (WGS) entry which is preliminary data.</text>
</comment>
<proteinExistence type="predicted"/>
<dbReference type="Proteomes" id="UP000708298">
    <property type="component" value="Unassembled WGS sequence"/>
</dbReference>
<evidence type="ECO:0000256" key="2">
    <source>
        <dbReference type="ARBA" id="ARBA00022679"/>
    </source>
</evidence>
<dbReference type="RefSeq" id="WP_227323267.1">
    <property type="nucleotide sequence ID" value="NZ_JAESVB010000015.1"/>
</dbReference>